<dbReference type="Proteomes" id="UP000246740">
    <property type="component" value="Unassembled WGS sequence"/>
</dbReference>
<dbReference type="AlphaFoldDB" id="A0A317XJN0"/>
<dbReference type="EMBL" id="KZ819207">
    <property type="protein sequence ID" value="PWY97490.1"/>
    <property type="molecule type" value="Genomic_DNA"/>
</dbReference>
<proteinExistence type="predicted"/>
<protein>
    <submittedName>
        <fullName evidence="1">Uncharacterized protein</fullName>
    </submittedName>
</protein>
<gene>
    <name evidence="1" type="ORF">BCV70DRAFT_202836</name>
</gene>
<organism evidence="1 2">
    <name type="scientific">Testicularia cyperi</name>
    <dbReference type="NCBI Taxonomy" id="1882483"/>
    <lineage>
        <taxon>Eukaryota</taxon>
        <taxon>Fungi</taxon>
        <taxon>Dikarya</taxon>
        <taxon>Basidiomycota</taxon>
        <taxon>Ustilaginomycotina</taxon>
        <taxon>Ustilaginomycetes</taxon>
        <taxon>Ustilaginales</taxon>
        <taxon>Anthracoideaceae</taxon>
        <taxon>Testicularia</taxon>
    </lineage>
</organism>
<name>A0A317XJN0_9BASI</name>
<dbReference type="InParanoid" id="A0A317XJN0"/>
<evidence type="ECO:0000313" key="2">
    <source>
        <dbReference type="Proteomes" id="UP000246740"/>
    </source>
</evidence>
<accession>A0A317XJN0</accession>
<sequence length="78" mass="8804">MTSEQAARLAFNRISAFTSWIRPMDSRTSKHDSLTQASDLDWPCNRHCADGTVVRLRAMSQTVQPARCTDWLSSCDDV</sequence>
<evidence type="ECO:0000313" key="1">
    <source>
        <dbReference type="EMBL" id="PWY97490.1"/>
    </source>
</evidence>
<keyword evidence="2" id="KW-1185">Reference proteome</keyword>
<reference evidence="1 2" key="1">
    <citation type="journal article" date="2018" name="Mol. Biol. Evol.">
        <title>Broad Genomic Sampling Reveals a Smut Pathogenic Ancestry of the Fungal Clade Ustilaginomycotina.</title>
        <authorList>
            <person name="Kijpornyongpan T."/>
            <person name="Mondo S.J."/>
            <person name="Barry K."/>
            <person name="Sandor L."/>
            <person name="Lee J."/>
            <person name="Lipzen A."/>
            <person name="Pangilinan J."/>
            <person name="LaButti K."/>
            <person name="Hainaut M."/>
            <person name="Henrissat B."/>
            <person name="Grigoriev I.V."/>
            <person name="Spatafora J.W."/>
            <person name="Aime M.C."/>
        </authorList>
    </citation>
    <scope>NUCLEOTIDE SEQUENCE [LARGE SCALE GENOMIC DNA]</scope>
    <source>
        <strain evidence="1 2">MCA 3645</strain>
    </source>
</reference>